<evidence type="ECO:0000256" key="8">
    <source>
        <dbReference type="ARBA" id="ARBA00022737"/>
    </source>
</evidence>
<dbReference type="PANTHER" id="PTHR21248:SF22">
    <property type="entry name" value="PHOSPHOLIPASE D"/>
    <property type="match status" value="1"/>
</dbReference>
<evidence type="ECO:0000313" key="15">
    <source>
        <dbReference type="Proteomes" id="UP000626220"/>
    </source>
</evidence>
<dbReference type="PROSITE" id="PS50035">
    <property type="entry name" value="PLD"/>
    <property type="match status" value="2"/>
</dbReference>
<proteinExistence type="predicted"/>
<dbReference type="InterPro" id="IPR001736">
    <property type="entry name" value="PLipase_D/transphosphatidylase"/>
</dbReference>
<evidence type="ECO:0000256" key="4">
    <source>
        <dbReference type="ARBA" id="ARBA00022475"/>
    </source>
</evidence>
<dbReference type="GO" id="GO:0008808">
    <property type="term" value="F:cardiolipin synthase activity"/>
    <property type="evidence" value="ECO:0007669"/>
    <property type="project" value="UniProtKB-UniRule"/>
</dbReference>
<name>A0A8J3GUE6_9RHOB</name>
<dbReference type="RefSeq" id="WP_189678824.1">
    <property type="nucleotide sequence ID" value="NZ_BNCJ01000002.1"/>
</dbReference>
<keyword evidence="4" id="KW-1003">Cell membrane</keyword>
<reference evidence="14" key="2">
    <citation type="submission" date="2020-09" db="EMBL/GenBank/DDBJ databases">
        <authorList>
            <person name="Sun Q."/>
            <person name="Kim S."/>
        </authorList>
    </citation>
    <scope>NUCLEOTIDE SEQUENCE</scope>
    <source>
        <strain evidence="14">KCTC 42650</strain>
    </source>
</reference>
<dbReference type="EMBL" id="BNCJ01000002">
    <property type="protein sequence ID" value="GHF39463.1"/>
    <property type="molecule type" value="Genomic_DNA"/>
</dbReference>
<gene>
    <name evidence="14" type="primary">clsA</name>
    <name evidence="14" type="ORF">GCM10017056_08670</name>
</gene>
<dbReference type="Pfam" id="PF13091">
    <property type="entry name" value="PLDc_2"/>
    <property type="match status" value="2"/>
</dbReference>
<evidence type="ECO:0000256" key="10">
    <source>
        <dbReference type="ARBA" id="ARBA00023136"/>
    </source>
</evidence>
<evidence type="ECO:0000256" key="11">
    <source>
        <dbReference type="NCBIfam" id="TIGR04265"/>
    </source>
</evidence>
<dbReference type="GO" id="GO:0005576">
    <property type="term" value="C:extracellular region"/>
    <property type="evidence" value="ECO:0007669"/>
    <property type="project" value="UniProtKB-SubCell"/>
</dbReference>
<evidence type="ECO:0000259" key="13">
    <source>
        <dbReference type="PROSITE" id="PS50035"/>
    </source>
</evidence>
<evidence type="ECO:0000256" key="12">
    <source>
        <dbReference type="SAM" id="Phobius"/>
    </source>
</evidence>
<dbReference type="GO" id="GO:0005886">
    <property type="term" value="C:plasma membrane"/>
    <property type="evidence" value="ECO:0007669"/>
    <property type="project" value="UniProtKB-SubCell"/>
</dbReference>
<keyword evidence="10 12" id="KW-0472">Membrane</keyword>
<evidence type="ECO:0000313" key="14">
    <source>
        <dbReference type="EMBL" id="GHF39463.1"/>
    </source>
</evidence>
<dbReference type="InterPro" id="IPR022924">
    <property type="entry name" value="Cardiolipin_synthase"/>
</dbReference>
<feature type="transmembrane region" description="Helical" evidence="12">
    <location>
        <begin position="33"/>
        <end position="55"/>
    </location>
</feature>
<keyword evidence="6" id="KW-0808">Transferase</keyword>
<evidence type="ECO:0000256" key="3">
    <source>
        <dbReference type="ARBA" id="ARBA00004613"/>
    </source>
</evidence>
<evidence type="ECO:0000256" key="6">
    <source>
        <dbReference type="ARBA" id="ARBA00022679"/>
    </source>
</evidence>
<dbReference type="GO" id="GO:0032049">
    <property type="term" value="P:cardiolipin biosynthetic process"/>
    <property type="evidence" value="ECO:0007669"/>
    <property type="project" value="UniProtKB-UniRule"/>
</dbReference>
<dbReference type="SMART" id="SM00155">
    <property type="entry name" value="PLDc"/>
    <property type="match status" value="2"/>
</dbReference>
<evidence type="ECO:0000256" key="2">
    <source>
        <dbReference type="ARBA" id="ARBA00004236"/>
    </source>
</evidence>
<keyword evidence="9 12" id="KW-1133">Transmembrane helix</keyword>
<keyword evidence="8" id="KW-0677">Repeat</keyword>
<evidence type="ECO:0000256" key="1">
    <source>
        <dbReference type="ARBA" id="ARBA00003145"/>
    </source>
</evidence>
<dbReference type="AlphaFoldDB" id="A0A8J3GUE6"/>
<sequence>MTQVWSVIAGALAISLIASCVYRAVARARTPQGAVGWVVFLIAAPWIAVPVFLLLGRNRFRDFAIERQRSQDLRRTVATEAIGLHSDAQAHPRLRAFERLTGLPAVAGNSANLLLDGKRTFESIFAAIDSARSYVCVQFYTIADDGLGKALAAHLIAAAGRGVKVRVLYDGIGGYKLSGQYIQMLREAGIQVYGPRMSRGPAWRLQINFRNHRKTVIVDGQRAFIGGHNVADEYVDGGSNFSRWRDTHVDLRGPVVTQLQLSFVEDWHWATDEDLAEVLTWETMRDAADVTALVVPMGPGDELDTGALFFALACASATKRIWIASPYFVPDTDVSSALACAALRGVDVRVIVPENSDHFLMWLAAFAYFDPIRKAGVRIFRYAEGFMHQKVVLIDDDVACVGTANMDNRSFRLNFETMAVVQDMDFAAQVETMLKADLENSVALERDLKGQRPLVRYGAPFARLFAPIL</sequence>
<dbReference type="Gene3D" id="3.30.870.10">
    <property type="entry name" value="Endonuclease Chain A"/>
    <property type="match status" value="2"/>
</dbReference>
<keyword evidence="7 12" id="KW-0812">Transmembrane</keyword>
<comment type="function">
    <text evidence="1">Could be a virulence factor.</text>
</comment>
<keyword evidence="15" id="KW-1185">Reference proteome</keyword>
<dbReference type="SUPFAM" id="SSF56024">
    <property type="entry name" value="Phospholipase D/nuclease"/>
    <property type="match status" value="2"/>
</dbReference>
<evidence type="ECO:0000256" key="5">
    <source>
        <dbReference type="ARBA" id="ARBA00022525"/>
    </source>
</evidence>
<evidence type="ECO:0000256" key="7">
    <source>
        <dbReference type="ARBA" id="ARBA00022692"/>
    </source>
</evidence>
<dbReference type="NCBIfam" id="TIGR04265">
    <property type="entry name" value="bac_cardiolipin"/>
    <property type="match status" value="1"/>
</dbReference>
<dbReference type="InterPro" id="IPR025202">
    <property type="entry name" value="PLD-like_dom"/>
</dbReference>
<comment type="subcellular location">
    <subcellularLocation>
        <location evidence="2">Cell membrane</location>
    </subcellularLocation>
    <subcellularLocation>
        <location evidence="3">Secreted</location>
    </subcellularLocation>
</comment>
<feature type="domain" description="PLD phosphodiesterase" evidence="13">
    <location>
        <begin position="383"/>
        <end position="410"/>
    </location>
</feature>
<reference evidence="14" key="1">
    <citation type="journal article" date="2014" name="Int. J. Syst. Evol. Microbiol.">
        <title>Complete genome sequence of Corynebacterium casei LMG S-19264T (=DSM 44701T), isolated from a smear-ripened cheese.</title>
        <authorList>
            <consortium name="US DOE Joint Genome Institute (JGI-PGF)"/>
            <person name="Walter F."/>
            <person name="Albersmeier A."/>
            <person name="Kalinowski J."/>
            <person name="Ruckert C."/>
        </authorList>
    </citation>
    <scope>NUCLEOTIDE SEQUENCE</scope>
    <source>
        <strain evidence="14">KCTC 42650</strain>
    </source>
</reference>
<organism evidence="14 15">
    <name type="scientific">Seohaeicola zhoushanensis</name>
    <dbReference type="NCBI Taxonomy" id="1569283"/>
    <lineage>
        <taxon>Bacteria</taxon>
        <taxon>Pseudomonadati</taxon>
        <taxon>Pseudomonadota</taxon>
        <taxon>Alphaproteobacteria</taxon>
        <taxon>Rhodobacterales</taxon>
        <taxon>Roseobacteraceae</taxon>
        <taxon>Seohaeicola</taxon>
    </lineage>
</organism>
<keyword evidence="5" id="KW-0964">Secreted</keyword>
<dbReference type="EC" id="2.7.8.-" evidence="11"/>
<accession>A0A8J3GUE6</accession>
<feature type="domain" description="PLD phosphodiesterase" evidence="13">
    <location>
        <begin position="207"/>
        <end position="234"/>
    </location>
</feature>
<evidence type="ECO:0000256" key="9">
    <source>
        <dbReference type="ARBA" id="ARBA00022989"/>
    </source>
</evidence>
<dbReference type="Proteomes" id="UP000626220">
    <property type="component" value="Unassembled WGS sequence"/>
</dbReference>
<dbReference type="PANTHER" id="PTHR21248">
    <property type="entry name" value="CARDIOLIPIN SYNTHASE"/>
    <property type="match status" value="1"/>
</dbReference>
<protein>
    <recommendedName>
        <fullName evidence="11">Cardiolipin synthase</fullName>
        <ecNumber evidence="11">2.7.8.-</ecNumber>
    </recommendedName>
</protein>
<comment type="caution">
    <text evidence="14">The sequence shown here is derived from an EMBL/GenBank/DDBJ whole genome shotgun (WGS) entry which is preliminary data.</text>
</comment>